<evidence type="ECO:0000313" key="6">
    <source>
        <dbReference type="Proteomes" id="UP000244896"/>
    </source>
</evidence>
<dbReference type="SMART" id="SM00342">
    <property type="entry name" value="HTH_ARAC"/>
    <property type="match status" value="1"/>
</dbReference>
<dbReference type="PRINTS" id="PR00032">
    <property type="entry name" value="HTHARAC"/>
</dbReference>
<sequence length="404" mass="44394">MHGGPMPKASHNLAQGERVARNPGLLIACSACGAPSGRAYSISKSQGLAARPWADECGAFGALKQVGAYAPRAAHPSIPPASLAIPRFDCNCADSFAWLVFVAMPVPESTSAEGISAYIHGKFLTVGKGGAWRDIKAALVQSPPSGEALSIPSVNEPYLVWVTSGNVDIWDRENGGQWIKSTVKKGSFFLTTGGAPYDCRWRSLTSEPFVMMHVLLGLPLMKKAYEEVYGIDATHARPRDVSGGEDRQLNALMEQLYDELMRRKASRLLISGVSQAIAIHLVRKYSALTQQSSVSSPSLPGFKLRQITEWMRQNAADEFDLAKLSEMAGLSKFHFHRLFKRATGATPTKYHLDLRMKMARKLLRETKKNVVEIALDIGYANPSHFAKIFRRETGSTPSDYRQQR</sequence>
<dbReference type="InterPro" id="IPR018062">
    <property type="entry name" value="HTH_AraC-typ_CS"/>
</dbReference>
<evidence type="ECO:0000256" key="2">
    <source>
        <dbReference type="ARBA" id="ARBA00023125"/>
    </source>
</evidence>
<evidence type="ECO:0000259" key="4">
    <source>
        <dbReference type="PROSITE" id="PS01124"/>
    </source>
</evidence>
<dbReference type="GO" id="GO:0043565">
    <property type="term" value="F:sequence-specific DNA binding"/>
    <property type="evidence" value="ECO:0007669"/>
    <property type="project" value="InterPro"/>
</dbReference>
<dbReference type="InterPro" id="IPR020449">
    <property type="entry name" value="Tscrpt_reg_AraC-type_HTH"/>
</dbReference>
<name>A0A2U8E1W4_9BACT</name>
<keyword evidence="2" id="KW-0238">DNA-binding</keyword>
<dbReference type="Proteomes" id="UP000244896">
    <property type="component" value="Chromosome"/>
</dbReference>
<dbReference type="InterPro" id="IPR018060">
    <property type="entry name" value="HTH_AraC"/>
</dbReference>
<evidence type="ECO:0000256" key="1">
    <source>
        <dbReference type="ARBA" id="ARBA00023015"/>
    </source>
</evidence>
<reference evidence="5 6" key="1">
    <citation type="journal article" date="2018" name="Syst. Appl. Microbiol.">
        <title>Ereboglobus luteus gen. nov. sp. nov. from cockroach guts, and new insights into the oxygen relationship of the genera Opitutus and Didymococcus (Verrucomicrobia: Opitutaceae).</title>
        <authorList>
            <person name="Tegtmeier D."/>
            <person name="Belitz A."/>
            <person name="Radek R."/>
            <person name="Heimerl T."/>
            <person name="Brune A."/>
        </authorList>
    </citation>
    <scope>NUCLEOTIDE SEQUENCE [LARGE SCALE GENOMIC DNA]</scope>
    <source>
        <strain evidence="5 6">Ho45</strain>
    </source>
</reference>
<proteinExistence type="predicted"/>
<gene>
    <name evidence="5" type="ORF">CKA38_05465</name>
</gene>
<dbReference type="Gene3D" id="1.10.10.60">
    <property type="entry name" value="Homeodomain-like"/>
    <property type="match status" value="2"/>
</dbReference>
<dbReference type="PROSITE" id="PS01124">
    <property type="entry name" value="HTH_ARAC_FAMILY_2"/>
    <property type="match status" value="1"/>
</dbReference>
<dbReference type="AlphaFoldDB" id="A0A2U8E1W4"/>
<evidence type="ECO:0000313" key="5">
    <source>
        <dbReference type="EMBL" id="AWI08776.1"/>
    </source>
</evidence>
<keyword evidence="3" id="KW-0804">Transcription</keyword>
<accession>A0A2U8E1W4</accession>
<dbReference type="PANTHER" id="PTHR46796">
    <property type="entry name" value="HTH-TYPE TRANSCRIPTIONAL ACTIVATOR RHAS-RELATED"/>
    <property type="match status" value="1"/>
</dbReference>
<dbReference type="EMBL" id="CP023004">
    <property type="protein sequence ID" value="AWI08776.1"/>
    <property type="molecule type" value="Genomic_DNA"/>
</dbReference>
<dbReference type="Pfam" id="PF12833">
    <property type="entry name" value="HTH_18"/>
    <property type="match status" value="1"/>
</dbReference>
<dbReference type="OrthoDB" id="5622169at2"/>
<dbReference type="PROSITE" id="PS00041">
    <property type="entry name" value="HTH_ARAC_FAMILY_1"/>
    <property type="match status" value="1"/>
</dbReference>
<dbReference type="InterPro" id="IPR050204">
    <property type="entry name" value="AraC_XylS_family_regulators"/>
</dbReference>
<dbReference type="InterPro" id="IPR009057">
    <property type="entry name" value="Homeodomain-like_sf"/>
</dbReference>
<keyword evidence="1" id="KW-0805">Transcription regulation</keyword>
<evidence type="ECO:0000256" key="3">
    <source>
        <dbReference type="ARBA" id="ARBA00023163"/>
    </source>
</evidence>
<dbReference type="KEGG" id="elut:CKA38_05465"/>
<keyword evidence="6" id="KW-1185">Reference proteome</keyword>
<dbReference type="GO" id="GO:0003700">
    <property type="term" value="F:DNA-binding transcription factor activity"/>
    <property type="evidence" value="ECO:0007669"/>
    <property type="project" value="InterPro"/>
</dbReference>
<dbReference type="SUPFAM" id="SSF46689">
    <property type="entry name" value="Homeodomain-like"/>
    <property type="match status" value="2"/>
</dbReference>
<dbReference type="PANTHER" id="PTHR46796:SF6">
    <property type="entry name" value="ARAC SUBFAMILY"/>
    <property type="match status" value="1"/>
</dbReference>
<protein>
    <recommendedName>
        <fullName evidence="4">HTH araC/xylS-type domain-containing protein</fullName>
    </recommendedName>
</protein>
<feature type="domain" description="HTH araC/xylS-type" evidence="4">
    <location>
        <begin position="305"/>
        <end position="403"/>
    </location>
</feature>
<organism evidence="5 6">
    <name type="scientific">Ereboglobus luteus</name>
    <dbReference type="NCBI Taxonomy" id="1796921"/>
    <lineage>
        <taxon>Bacteria</taxon>
        <taxon>Pseudomonadati</taxon>
        <taxon>Verrucomicrobiota</taxon>
        <taxon>Opitutia</taxon>
        <taxon>Opitutales</taxon>
        <taxon>Opitutaceae</taxon>
        <taxon>Ereboglobus</taxon>
    </lineage>
</organism>